<keyword evidence="4 9" id="KW-0812">Transmembrane</keyword>
<comment type="similarity">
    <text evidence="9">Belongs to the SecD/SecF family. SecD subfamily.</text>
</comment>
<dbReference type="AlphaFoldDB" id="A0A370XAP9"/>
<name>A0A370XAP9_9GAMM</name>
<feature type="domain" description="Membrane transport protein MMPL" evidence="10">
    <location>
        <begin position="492"/>
        <end position="619"/>
    </location>
</feature>
<comment type="subcellular location">
    <subcellularLocation>
        <location evidence="1 9">Cell membrane</location>
        <topology evidence="1 9">Multi-pass membrane protein</topology>
    </subcellularLocation>
</comment>
<keyword evidence="3 9" id="KW-1003">Cell membrane</keyword>
<accession>A0A370XAP9</accession>
<keyword evidence="6 9" id="KW-1133">Transmembrane helix</keyword>
<dbReference type="GO" id="GO:0043952">
    <property type="term" value="P:protein transport by the Sec complex"/>
    <property type="evidence" value="ECO:0007669"/>
    <property type="project" value="UniProtKB-UniRule"/>
</dbReference>
<comment type="function">
    <text evidence="9">Part of the Sec protein translocase complex. Interacts with the SecYEG preprotein conducting channel. SecDF uses the proton motive force (PMF) to complete protein translocation after the ATP-dependent function of SecA.</text>
</comment>
<dbReference type="FunFam" id="1.20.1640.10:FF:000004">
    <property type="entry name" value="Protein translocase subunit SecD"/>
    <property type="match status" value="1"/>
</dbReference>
<dbReference type="EMBL" id="QRBF01000002">
    <property type="protein sequence ID" value="RDS85468.1"/>
    <property type="molecule type" value="Genomic_DNA"/>
</dbReference>
<dbReference type="NCBIfam" id="TIGR01129">
    <property type="entry name" value="secD"/>
    <property type="match status" value="1"/>
</dbReference>
<dbReference type="SUPFAM" id="SSF82866">
    <property type="entry name" value="Multidrug efflux transporter AcrB transmembrane domain"/>
    <property type="match status" value="1"/>
</dbReference>
<dbReference type="NCBIfam" id="TIGR00916">
    <property type="entry name" value="2A0604s01"/>
    <property type="match status" value="1"/>
</dbReference>
<evidence type="ECO:0000256" key="3">
    <source>
        <dbReference type="ARBA" id="ARBA00022475"/>
    </source>
</evidence>
<dbReference type="Gene3D" id="3.30.1360.200">
    <property type="match status" value="1"/>
</dbReference>
<dbReference type="InterPro" id="IPR055344">
    <property type="entry name" value="SecD_SecF_C_bact"/>
</dbReference>
<comment type="caution">
    <text evidence="9">Lacks conserved residue(s) required for the propagation of feature annotation.</text>
</comment>
<feature type="transmembrane region" description="Helical" evidence="9">
    <location>
        <begin position="7"/>
        <end position="29"/>
    </location>
</feature>
<comment type="caution">
    <text evidence="14">The sequence shown here is derived from an EMBL/GenBank/DDBJ whole genome shotgun (WGS) entry which is preliminary data.</text>
</comment>
<evidence type="ECO:0000313" key="15">
    <source>
        <dbReference type="Proteomes" id="UP000255334"/>
    </source>
</evidence>
<keyword evidence="8 9" id="KW-0472">Membrane</keyword>
<evidence type="ECO:0000256" key="9">
    <source>
        <dbReference type="HAMAP-Rule" id="MF_01463"/>
    </source>
</evidence>
<dbReference type="RefSeq" id="WP_115477506.1">
    <property type="nucleotide sequence ID" value="NZ_QRBF01000002.1"/>
</dbReference>
<dbReference type="Pfam" id="PF21760">
    <property type="entry name" value="SecD_1st"/>
    <property type="match status" value="1"/>
</dbReference>
<feature type="transmembrane region" description="Helical" evidence="9">
    <location>
        <begin position="497"/>
        <end position="515"/>
    </location>
</feature>
<feature type="transmembrane region" description="Helical" evidence="9">
    <location>
        <begin position="472"/>
        <end position="490"/>
    </location>
</feature>
<evidence type="ECO:0000256" key="1">
    <source>
        <dbReference type="ARBA" id="ARBA00004651"/>
    </source>
</evidence>
<sequence>MSDFPRWRYYLVAIVLVIGTLYALPNLYLAKPAVQVSASHTAPVDQALQQKIASALQAAKIPYQEESIKHDKSRGDYVLVGFTNGDQQKSAADTLRPLLGDDYTVAYNLQSTVPTWLSAIGGRSMPLGLDLQGGVRFLMAVDQNDVIDKQETRYTQDIAALLKDKKISFVSVARNATRGQGVIIVLNSAADRSAASDAIATEYTDLNVTDGTNTGDRYILNAVIKPNKLQDLAIAAISQNLATLSNRINALGVSEPVIQRQGEDHITVELAGVQDPAEAKKVIGATATLEYVAGLGDGRDPAVQEAAKTGNIPPDAHLYYGTRGEPYLVSKTPIATGDELVDAASGNDQQTGSPMVSVTLNSSGAAKMLDFTRDNVGKPMAVVYIERTTDTKMVNGQEVRTPKTTYTVINYATIQGVFSNKFQTTGLESSKSASELALMLKGGSLAASMDIVSEGVIGPSLGQDNIDKGLKAVLLGLGLVLVAAAIYYKLFGLVADVALFFNLVILVAVMSMIGVTLTMPGIAGIVLTLGMAIDANVLICERVREELRNGSTPLASIRAGYEKAWATILDANVTHLIAALALTTMGSGPIKGFGVTLLIGILTSMFTSVTVTHAITALIHGGRKLKTLSV</sequence>
<reference evidence="14 15" key="1">
    <citation type="submission" date="2018-07" db="EMBL/GenBank/DDBJ databases">
        <title>Dyella monticola sp. nov. and Dyella psychrodurans sp. nov. isolated from monsoon evergreen broad-leaved forest soil of Dinghu Mountain, China.</title>
        <authorList>
            <person name="Gao Z."/>
            <person name="Qiu L."/>
        </authorList>
    </citation>
    <scope>NUCLEOTIDE SEQUENCE [LARGE SCALE GENOMIC DNA]</scope>
    <source>
        <strain evidence="14 15">4MSK11</strain>
    </source>
</reference>
<feature type="domain" description="SecD export protein N-terminal TM" evidence="11">
    <location>
        <begin position="1"/>
        <end position="106"/>
    </location>
</feature>
<dbReference type="InterPro" id="IPR027398">
    <property type="entry name" value="SecD-TM"/>
</dbReference>
<dbReference type="InterPro" id="IPR048631">
    <property type="entry name" value="SecD_1st"/>
</dbReference>
<dbReference type="Pfam" id="PF13721">
    <property type="entry name" value="SecD-TM1"/>
    <property type="match status" value="1"/>
</dbReference>
<dbReference type="InterPro" id="IPR054384">
    <property type="entry name" value="SecDF_P1_head"/>
</dbReference>
<dbReference type="GO" id="GO:0015450">
    <property type="term" value="F:protein-transporting ATPase activity"/>
    <property type="evidence" value="ECO:0007669"/>
    <property type="project" value="InterPro"/>
</dbReference>
<keyword evidence="7 9" id="KW-0811">Translocation</keyword>
<proteinExistence type="inferred from homology"/>
<evidence type="ECO:0000313" key="14">
    <source>
        <dbReference type="EMBL" id="RDS85468.1"/>
    </source>
</evidence>
<evidence type="ECO:0000259" key="11">
    <source>
        <dbReference type="Pfam" id="PF13721"/>
    </source>
</evidence>
<dbReference type="Proteomes" id="UP000255334">
    <property type="component" value="Unassembled WGS sequence"/>
</dbReference>
<protein>
    <recommendedName>
        <fullName evidence="9">Protein translocase subunit SecD</fullName>
    </recommendedName>
</protein>
<dbReference type="PANTHER" id="PTHR30081:SF1">
    <property type="entry name" value="PROTEIN TRANSLOCASE SUBUNIT SECD"/>
    <property type="match status" value="1"/>
</dbReference>
<dbReference type="HAMAP" id="MF_01463_B">
    <property type="entry name" value="SecD_B"/>
    <property type="match status" value="1"/>
</dbReference>
<dbReference type="Gene3D" id="1.20.1640.10">
    <property type="entry name" value="Multidrug efflux transporter AcrB transmembrane domain"/>
    <property type="match status" value="1"/>
</dbReference>
<dbReference type="InterPro" id="IPR004869">
    <property type="entry name" value="MMPL_dom"/>
</dbReference>
<dbReference type="Gene3D" id="3.30.70.3400">
    <property type="match status" value="1"/>
</dbReference>
<comment type="subunit">
    <text evidence="9">Forms a complex with SecF. Part of the essential Sec protein translocation apparatus which comprises SecA, SecYEG and auxiliary proteins SecDF-YajC and YidC.</text>
</comment>
<feature type="domain" description="Protein translocase subunit SecDF P1" evidence="12">
    <location>
        <begin position="237"/>
        <end position="292"/>
    </location>
</feature>
<dbReference type="GO" id="GO:0065002">
    <property type="term" value="P:intracellular protein transmembrane transport"/>
    <property type="evidence" value="ECO:0007669"/>
    <property type="project" value="UniProtKB-UniRule"/>
</dbReference>
<organism evidence="14 15">
    <name type="scientific">Dyella psychrodurans</name>
    <dbReference type="NCBI Taxonomy" id="1927960"/>
    <lineage>
        <taxon>Bacteria</taxon>
        <taxon>Pseudomonadati</taxon>
        <taxon>Pseudomonadota</taxon>
        <taxon>Gammaproteobacteria</taxon>
        <taxon>Lysobacterales</taxon>
        <taxon>Rhodanobacteraceae</taxon>
        <taxon>Dyella</taxon>
    </lineage>
</organism>
<evidence type="ECO:0000259" key="12">
    <source>
        <dbReference type="Pfam" id="PF21760"/>
    </source>
</evidence>
<keyword evidence="15" id="KW-1185">Reference proteome</keyword>
<dbReference type="Pfam" id="PF22599">
    <property type="entry name" value="SecDF_P1_head"/>
    <property type="match status" value="1"/>
</dbReference>
<keyword evidence="5 9" id="KW-0653">Protein transport</keyword>
<evidence type="ECO:0000256" key="5">
    <source>
        <dbReference type="ARBA" id="ARBA00022927"/>
    </source>
</evidence>
<dbReference type="InterPro" id="IPR005791">
    <property type="entry name" value="SecD"/>
</dbReference>
<feature type="domain" description="SecDF P1 head subdomain" evidence="13">
    <location>
        <begin position="320"/>
        <end position="447"/>
    </location>
</feature>
<dbReference type="InterPro" id="IPR022813">
    <property type="entry name" value="SecD/SecF_arch_bac"/>
</dbReference>
<dbReference type="PANTHER" id="PTHR30081">
    <property type="entry name" value="PROTEIN-EXPORT MEMBRANE PROTEIN SEC"/>
    <property type="match status" value="1"/>
</dbReference>
<dbReference type="GO" id="GO:0006605">
    <property type="term" value="P:protein targeting"/>
    <property type="evidence" value="ECO:0007669"/>
    <property type="project" value="UniProtKB-UniRule"/>
</dbReference>
<evidence type="ECO:0000256" key="7">
    <source>
        <dbReference type="ARBA" id="ARBA00023010"/>
    </source>
</evidence>
<dbReference type="GO" id="GO:0005886">
    <property type="term" value="C:plasma membrane"/>
    <property type="evidence" value="ECO:0007669"/>
    <property type="project" value="UniProtKB-SubCell"/>
</dbReference>
<dbReference type="Pfam" id="PF03176">
    <property type="entry name" value="MMPL"/>
    <property type="match status" value="1"/>
</dbReference>
<evidence type="ECO:0000259" key="10">
    <source>
        <dbReference type="Pfam" id="PF03176"/>
    </source>
</evidence>
<evidence type="ECO:0000259" key="13">
    <source>
        <dbReference type="Pfam" id="PF22599"/>
    </source>
</evidence>
<evidence type="ECO:0000256" key="8">
    <source>
        <dbReference type="ARBA" id="ARBA00023136"/>
    </source>
</evidence>
<evidence type="ECO:0000256" key="2">
    <source>
        <dbReference type="ARBA" id="ARBA00022448"/>
    </source>
</evidence>
<evidence type="ECO:0000256" key="4">
    <source>
        <dbReference type="ARBA" id="ARBA00022692"/>
    </source>
</evidence>
<evidence type="ECO:0000256" key="6">
    <source>
        <dbReference type="ARBA" id="ARBA00022989"/>
    </source>
</evidence>
<dbReference type="OrthoDB" id="9805019at2"/>
<keyword evidence="2 9" id="KW-0813">Transport</keyword>
<feature type="transmembrane region" description="Helical" evidence="9">
    <location>
        <begin position="597"/>
        <end position="619"/>
    </location>
</feature>
<gene>
    <name evidence="9 14" type="primary">secD</name>
    <name evidence="14" type="ORF">DWU99_08130</name>
</gene>